<feature type="coiled-coil region" evidence="11">
    <location>
        <begin position="439"/>
        <end position="490"/>
    </location>
</feature>
<dbReference type="FunFam" id="2.60.120.260:FF:000099">
    <property type="entry name" value="Uncharacterized protein, isoform C"/>
    <property type="match status" value="1"/>
</dbReference>
<keyword evidence="3" id="KW-0732">Signal</keyword>
<reference evidence="15" key="1">
    <citation type="submission" date="2022-03" db="EMBL/GenBank/DDBJ databases">
        <authorList>
            <person name="Legras J.-L."/>
            <person name="Devillers H."/>
            <person name="Grondin C."/>
        </authorList>
    </citation>
    <scope>NUCLEOTIDE SEQUENCE</scope>
    <source>
        <strain evidence="15">CLIB 1423</strain>
    </source>
</reference>
<feature type="compositionally biased region" description="Polar residues" evidence="12">
    <location>
        <begin position="168"/>
        <end position="182"/>
    </location>
</feature>
<gene>
    <name evidence="15" type="ORF">CLIB1423_14S01420</name>
</gene>
<evidence type="ECO:0000256" key="11">
    <source>
        <dbReference type="SAM" id="Coils"/>
    </source>
</evidence>
<feature type="transmembrane region" description="Helical" evidence="13">
    <location>
        <begin position="679"/>
        <end position="697"/>
    </location>
</feature>
<dbReference type="Proteomes" id="UP000837801">
    <property type="component" value="Unassembled WGS sequence"/>
</dbReference>
<dbReference type="GO" id="GO:0034975">
    <property type="term" value="P:protein folding in endoplasmic reticulum"/>
    <property type="evidence" value="ECO:0007669"/>
    <property type="project" value="TreeGrafter"/>
</dbReference>
<keyword evidence="7" id="KW-0325">Glycoprotein</keyword>
<dbReference type="PANTHER" id="PTHR12953:SF0">
    <property type="entry name" value="SUN DOMAIN-CONTAINING OSSIFICATION FACTOR"/>
    <property type="match status" value="1"/>
</dbReference>
<evidence type="ECO:0000256" key="9">
    <source>
        <dbReference type="ARBA" id="ARBA00064635"/>
    </source>
</evidence>
<dbReference type="PROSITE" id="PS51469">
    <property type="entry name" value="SUN"/>
    <property type="match status" value="1"/>
</dbReference>
<sequence length="743" mass="82309">MVGITDHLSSESIHLSPPISTTDEKPSTSELIVEIPTIVEVEEADEVITASESQVSEIFTSAPSSIEELRSSSEPTTSSSLVVPDVIINFNATDLNNLVNVNNSNSTEDLFLSFEEWKRIKEEDAASESTTTTYTSASSSAESDHERFPTEPSSSSSSSASSNTSATVLPSVSDSAPLSNPHSPQTDSPSSTLSSSDSTSLSPQLSSLLSVLDYTESSSEDSKFSPSSSSSTYTLETELEIEESTSSMASSSSSTSTESASPVATSSTSSIVSLESSQVPEADDAFEIDSGKVYKDKFNYASSDCAATIVKTNNNAKGASAILVENKDTYLLNQCSILNKFVVIELCQDILVDSVVLGNFEFFSSMFKNIKFSVSDRFPTQSWEVLGHFEAQNIRDLQTFSIENPLIWSRYLKIEILSHYGDEFYCPLSVVRVHGKTMMEEFKMAEEEEQQQLQQLQLQKQRELQEQEEVQRLQQEQHELELNVEQFRNISTPNTSEECAVVLPHLGLIEFLNDVNTTEIEDFCYALENETVVSSPSSGTEVSSSTQSPVSPSSSASTSASIEVKTTQESIYKNIMKRLSLLEANASISLLYIEEQSKLLSTAFSKLERRQSTNFQSLIDNLISTMTNQLNFFRDAYINTQHETSNVVKQIEKKNLNMLEDMSNKIIVLGNELRFQKRLALFNSIIILILVVYIILVKEIYIAPQESENPTARSNAKRIHLTRDGFSRLSTHKESNSKKKKKY</sequence>
<feature type="compositionally biased region" description="Low complexity" evidence="12">
    <location>
        <begin position="183"/>
        <end position="201"/>
    </location>
</feature>
<feature type="domain" description="SUN" evidence="14">
    <location>
        <begin position="268"/>
        <end position="438"/>
    </location>
</feature>
<feature type="region of interest" description="Disordered" evidence="12">
    <location>
        <begin position="1"/>
        <end position="28"/>
    </location>
</feature>
<dbReference type="Pfam" id="PF07738">
    <property type="entry name" value="Sad1_UNC"/>
    <property type="match status" value="1"/>
</dbReference>
<accession>A0A9P0VYR5</accession>
<feature type="compositionally biased region" description="Low complexity" evidence="12">
    <location>
        <begin position="224"/>
        <end position="236"/>
    </location>
</feature>
<dbReference type="AlphaFoldDB" id="A0A9P0VYR5"/>
<feature type="region of interest" description="Disordered" evidence="12">
    <location>
        <begin position="535"/>
        <end position="562"/>
    </location>
</feature>
<keyword evidence="2 13" id="KW-0812">Transmembrane</keyword>
<keyword evidence="5 13" id="KW-1133">Transmembrane helix</keyword>
<feature type="compositionally biased region" description="Low complexity" evidence="12">
    <location>
        <begin position="244"/>
        <end position="264"/>
    </location>
</feature>
<dbReference type="OrthoDB" id="266334at2759"/>
<feature type="region of interest" description="Disordered" evidence="12">
    <location>
        <begin position="217"/>
        <end position="264"/>
    </location>
</feature>
<evidence type="ECO:0000256" key="8">
    <source>
        <dbReference type="ARBA" id="ARBA00061226"/>
    </source>
</evidence>
<feature type="compositionally biased region" description="Low complexity" evidence="12">
    <location>
        <begin position="127"/>
        <end position="141"/>
    </location>
</feature>
<evidence type="ECO:0000256" key="13">
    <source>
        <dbReference type="SAM" id="Phobius"/>
    </source>
</evidence>
<dbReference type="PANTHER" id="PTHR12953">
    <property type="entry name" value="MEMBRANE PROTEIN CH1 RELATED"/>
    <property type="match status" value="1"/>
</dbReference>
<evidence type="ECO:0000256" key="5">
    <source>
        <dbReference type="ARBA" id="ARBA00022989"/>
    </source>
</evidence>
<evidence type="ECO:0000256" key="12">
    <source>
        <dbReference type="SAM" id="MobiDB-lite"/>
    </source>
</evidence>
<name>A0A9P0VYR5_9ASCO</name>
<keyword evidence="6 13" id="KW-0472">Membrane</keyword>
<organism evidence="15 16">
    <name type="scientific">[Candida] railenensis</name>
    <dbReference type="NCBI Taxonomy" id="45579"/>
    <lineage>
        <taxon>Eukaryota</taxon>
        <taxon>Fungi</taxon>
        <taxon>Dikarya</taxon>
        <taxon>Ascomycota</taxon>
        <taxon>Saccharomycotina</taxon>
        <taxon>Pichiomycetes</taxon>
        <taxon>Debaryomycetaceae</taxon>
        <taxon>Kurtzmaniella</taxon>
    </lineage>
</organism>
<dbReference type="GO" id="GO:0005789">
    <property type="term" value="C:endoplasmic reticulum membrane"/>
    <property type="evidence" value="ECO:0007669"/>
    <property type="project" value="UniProtKB-SubCell"/>
</dbReference>
<feature type="compositionally biased region" description="Polar residues" evidence="12">
    <location>
        <begin position="10"/>
        <end position="21"/>
    </location>
</feature>
<evidence type="ECO:0000259" key="14">
    <source>
        <dbReference type="PROSITE" id="PS51469"/>
    </source>
</evidence>
<evidence type="ECO:0000256" key="2">
    <source>
        <dbReference type="ARBA" id="ARBA00022692"/>
    </source>
</evidence>
<evidence type="ECO:0000256" key="6">
    <source>
        <dbReference type="ARBA" id="ARBA00023136"/>
    </source>
</evidence>
<comment type="subunit">
    <text evidence="9">Interacts with EMP65.</text>
</comment>
<evidence type="ECO:0000256" key="3">
    <source>
        <dbReference type="ARBA" id="ARBA00022729"/>
    </source>
</evidence>
<dbReference type="InterPro" id="IPR012919">
    <property type="entry name" value="SUN_dom"/>
</dbReference>
<comment type="subcellular location">
    <subcellularLocation>
        <location evidence="1">Endoplasmic reticulum membrane</location>
        <topology evidence="1">Single-pass type I membrane protein</topology>
    </subcellularLocation>
</comment>
<keyword evidence="16" id="KW-1185">Reference proteome</keyword>
<keyword evidence="4" id="KW-0256">Endoplasmic reticulum</keyword>
<evidence type="ECO:0000256" key="4">
    <source>
        <dbReference type="ARBA" id="ARBA00022824"/>
    </source>
</evidence>
<evidence type="ECO:0000256" key="1">
    <source>
        <dbReference type="ARBA" id="ARBA00004115"/>
    </source>
</evidence>
<evidence type="ECO:0000256" key="7">
    <source>
        <dbReference type="ARBA" id="ARBA00023180"/>
    </source>
</evidence>
<protein>
    <recommendedName>
        <fullName evidence="10">SUN-like protein 1</fullName>
    </recommendedName>
</protein>
<feature type="region of interest" description="Disordered" evidence="12">
    <location>
        <begin position="123"/>
        <end position="201"/>
    </location>
</feature>
<dbReference type="EMBL" id="CAKXYY010000014">
    <property type="protein sequence ID" value="CAH2354073.1"/>
    <property type="molecule type" value="Genomic_DNA"/>
</dbReference>
<feature type="compositionally biased region" description="Basic and acidic residues" evidence="12">
    <location>
        <begin position="723"/>
        <end position="737"/>
    </location>
</feature>
<evidence type="ECO:0000256" key="10">
    <source>
        <dbReference type="ARBA" id="ARBA00075366"/>
    </source>
</evidence>
<evidence type="ECO:0000313" key="15">
    <source>
        <dbReference type="EMBL" id="CAH2354073.1"/>
    </source>
</evidence>
<dbReference type="Gene3D" id="2.60.120.260">
    <property type="entry name" value="Galactose-binding domain-like"/>
    <property type="match status" value="1"/>
</dbReference>
<comment type="caution">
    <text evidence="15">The sequence shown here is derived from an EMBL/GenBank/DDBJ whole genome shotgun (WGS) entry which is preliminary data.</text>
</comment>
<dbReference type="InterPro" id="IPR045120">
    <property type="entry name" value="Suco/Slp1-like"/>
</dbReference>
<feature type="region of interest" description="Disordered" evidence="12">
    <location>
        <begin position="723"/>
        <end position="743"/>
    </location>
</feature>
<proteinExistence type="inferred from homology"/>
<keyword evidence="11" id="KW-0175">Coiled coil</keyword>
<feature type="compositionally biased region" description="Low complexity" evidence="12">
    <location>
        <begin position="153"/>
        <end position="167"/>
    </location>
</feature>
<comment type="similarity">
    <text evidence="8">Belongs to the SLP1 family.</text>
</comment>
<feature type="compositionally biased region" description="Low complexity" evidence="12">
    <location>
        <begin position="535"/>
        <end position="561"/>
    </location>
</feature>
<evidence type="ECO:0000313" key="16">
    <source>
        <dbReference type="Proteomes" id="UP000837801"/>
    </source>
</evidence>